<reference evidence="5 6" key="1">
    <citation type="journal article" date="2015" name="Genome Announc.">
        <title>Expanding the biotechnology potential of lactobacilli through comparative genomics of 213 strains and associated genera.</title>
        <authorList>
            <person name="Sun Z."/>
            <person name="Harris H.M."/>
            <person name="McCann A."/>
            <person name="Guo C."/>
            <person name="Argimon S."/>
            <person name="Zhang W."/>
            <person name="Yang X."/>
            <person name="Jeffery I.B."/>
            <person name="Cooney J.C."/>
            <person name="Kagawa T.F."/>
            <person name="Liu W."/>
            <person name="Song Y."/>
            <person name="Salvetti E."/>
            <person name="Wrobel A."/>
            <person name="Rasinkangas P."/>
            <person name="Parkhill J."/>
            <person name="Rea M.C."/>
            <person name="O'Sullivan O."/>
            <person name="Ritari J."/>
            <person name="Douillard F.P."/>
            <person name="Paul Ross R."/>
            <person name="Yang R."/>
            <person name="Briner A.E."/>
            <person name="Felis G.E."/>
            <person name="de Vos W.M."/>
            <person name="Barrangou R."/>
            <person name="Klaenhammer T.R."/>
            <person name="Caufield P.W."/>
            <person name="Cui Y."/>
            <person name="Zhang H."/>
            <person name="O'Toole P.W."/>
        </authorList>
    </citation>
    <scope>NUCLEOTIDE SEQUENCE [LARGE SCALE GENOMIC DNA]</scope>
    <source>
        <strain evidence="5 6">DSM 20534</strain>
    </source>
</reference>
<name>A0A0R1H239_9LACO</name>
<dbReference type="InterPro" id="IPR029063">
    <property type="entry name" value="SAM-dependent_MTases_sf"/>
</dbReference>
<dbReference type="GO" id="GO:0070043">
    <property type="term" value="F:rRNA (guanine-N7-)-methyltransferase activity"/>
    <property type="evidence" value="ECO:0007669"/>
    <property type="project" value="TreeGrafter"/>
</dbReference>
<dbReference type="EMBL" id="AZCV01000001">
    <property type="protein sequence ID" value="KRK38515.1"/>
    <property type="molecule type" value="Genomic_DNA"/>
</dbReference>
<dbReference type="PROSITE" id="PS51165">
    <property type="entry name" value="THUMP"/>
    <property type="match status" value="1"/>
</dbReference>
<dbReference type="Pfam" id="PF01170">
    <property type="entry name" value="UPF0020"/>
    <property type="match status" value="1"/>
</dbReference>
<dbReference type="InterPro" id="IPR002052">
    <property type="entry name" value="DNA_methylase_N6_adenine_CS"/>
</dbReference>
<dbReference type="Gene3D" id="3.40.50.150">
    <property type="entry name" value="Vaccinia Virus protein VP39"/>
    <property type="match status" value="1"/>
</dbReference>
<dbReference type="GO" id="GO:0003723">
    <property type="term" value="F:RNA binding"/>
    <property type="evidence" value="ECO:0007669"/>
    <property type="project" value="UniProtKB-UniRule"/>
</dbReference>
<dbReference type="InterPro" id="IPR000241">
    <property type="entry name" value="RlmKL-like_Mtase"/>
</dbReference>
<evidence type="ECO:0000256" key="1">
    <source>
        <dbReference type="ARBA" id="ARBA00022603"/>
    </source>
</evidence>
<dbReference type="Pfam" id="PF02926">
    <property type="entry name" value="THUMP"/>
    <property type="match status" value="1"/>
</dbReference>
<dbReference type="PATRIC" id="fig|1423722.3.peg.205"/>
<dbReference type="InterPro" id="IPR004114">
    <property type="entry name" value="THUMP_dom"/>
</dbReference>
<dbReference type="Gene3D" id="3.30.2130.30">
    <property type="match status" value="1"/>
</dbReference>
<dbReference type="SUPFAM" id="SSF53335">
    <property type="entry name" value="S-adenosyl-L-methionine-dependent methyltransferases"/>
    <property type="match status" value="1"/>
</dbReference>
<evidence type="ECO:0000313" key="5">
    <source>
        <dbReference type="EMBL" id="KRK38515.1"/>
    </source>
</evidence>
<protein>
    <submittedName>
        <fullName evidence="5">N6-adenine-specific DNA methylase</fullName>
    </submittedName>
</protein>
<sequence length="386" mass="44331">MLNFFYKIKEDNMEKFQLYATMGAGFESVVAKELQALGYETRTENGRVFFEGTQEDIVKTNLWLRTADRIKILLEEFTATSFEELYDQVYDYDWAGLIPVDGQFPVKGRSVKSKLHSEPNIQSITKKAVVDKLTKQYRRRGFLPEVGAFYQLDVQIVKDLVRISLDTTGSSLFKRGYRIEHGGAPLKENFAAAMLKLTPFDGTHPLIDPMTGSGTIAIEAAMIARNIAPGKLRDFAFSDFDWFNHQLLKNAKEEALTKETTEHAEIWASDIDESVLAVAKLNANNIGVLQDIKFKQVAVKDFKTELENGIIIANPPYGKRLKDEESARALYHEMGEVFRPLTSFSKYYLTSDLEFERYYGERATKRRKLYNGSIRTDFYQYWAKRK</sequence>
<dbReference type="Pfam" id="PF22020">
    <property type="entry name" value="RlmL_1st"/>
    <property type="match status" value="1"/>
</dbReference>
<dbReference type="CDD" id="cd11715">
    <property type="entry name" value="THUMP_AdoMetMT"/>
    <property type="match status" value="1"/>
</dbReference>
<dbReference type="Proteomes" id="UP000050909">
    <property type="component" value="Unassembled WGS sequence"/>
</dbReference>
<dbReference type="InterPro" id="IPR054170">
    <property type="entry name" value="RlmL_1st"/>
</dbReference>
<organism evidence="5 6">
    <name type="scientific">Amylolactobacillus amylotrophicus DSM 20534</name>
    <dbReference type="NCBI Taxonomy" id="1423722"/>
    <lineage>
        <taxon>Bacteria</taxon>
        <taxon>Bacillati</taxon>
        <taxon>Bacillota</taxon>
        <taxon>Bacilli</taxon>
        <taxon>Lactobacillales</taxon>
        <taxon>Lactobacillaceae</taxon>
        <taxon>Amylolactobacillus</taxon>
    </lineage>
</organism>
<keyword evidence="2" id="KW-0808">Transferase</keyword>
<dbReference type="GO" id="GO:0008990">
    <property type="term" value="F:rRNA (guanine-N2-)-methyltransferase activity"/>
    <property type="evidence" value="ECO:0007669"/>
    <property type="project" value="TreeGrafter"/>
</dbReference>
<dbReference type="AlphaFoldDB" id="A0A0R1H239"/>
<dbReference type="SMART" id="SM00981">
    <property type="entry name" value="THUMP"/>
    <property type="match status" value="1"/>
</dbReference>
<evidence type="ECO:0000256" key="3">
    <source>
        <dbReference type="PROSITE-ProRule" id="PRU00529"/>
    </source>
</evidence>
<dbReference type="PANTHER" id="PTHR47313">
    <property type="entry name" value="RIBOSOMAL RNA LARGE SUBUNIT METHYLTRANSFERASE K/L"/>
    <property type="match status" value="1"/>
</dbReference>
<gene>
    <name evidence="5" type="ORF">FC62_GL000201</name>
</gene>
<feature type="domain" description="THUMP" evidence="4">
    <location>
        <begin position="56"/>
        <end position="167"/>
    </location>
</feature>
<evidence type="ECO:0000256" key="2">
    <source>
        <dbReference type="ARBA" id="ARBA00022679"/>
    </source>
</evidence>
<evidence type="ECO:0000313" key="6">
    <source>
        <dbReference type="Proteomes" id="UP000050909"/>
    </source>
</evidence>
<comment type="caution">
    <text evidence="5">The sequence shown here is derived from an EMBL/GenBank/DDBJ whole genome shotgun (WGS) entry which is preliminary data.</text>
</comment>
<evidence type="ECO:0000259" key="4">
    <source>
        <dbReference type="PROSITE" id="PS51165"/>
    </source>
</evidence>
<keyword evidence="1 5" id="KW-0489">Methyltransferase</keyword>
<dbReference type="PANTHER" id="PTHR47313:SF1">
    <property type="entry name" value="RIBOSOMAL RNA LARGE SUBUNIT METHYLTRANSFERASE K_L"/>
    <property type="match status" value="1"/>
</dbReference>
<dbReference type="PROSITE" id="PS00092">
    <property type="entry name" value="N6_MTASE"/>
    <property type="match status" value="1"/>
</dbReference>
<keyword evidence="6" id="KW-1185">Reference proteome</keyword>
<accession>A0A0R1H239</accession>
<proteinExistence type="predicted"/>
<keyword evidence="3" id="KW-0694">RNA-binding</keyword>